<reference evidence="1" key="1">
    <citation type="submission" date="2019-06" db="EMBL/GenBank/DDBJ databases">
        <authorList>
            <consortium name="Wellcome Sanger Institute Data Sharing"/>
        </authorList>
    </citation>
    <scope>NUCLEOTIDE SEQUENCE [LARGE SCALE GENOMIC DNA]</scope>
</reference>
<reference evidence="1" key="2">
    <citation type="submission" date="2025-08" db="UniProtKB">
        <authorList>
            <consortium name="Ensembl"/>
        </authorList>
    </citation>
    <scope>IDENTIFICATION</scope>
</reference>
<dbReference type="GeneTree" id="ENSGT00980000200525"/>
<dbReference type="Ensembl" id="ENSMMDT00005001206.1">
    <property type="protein sequence ID" value="ENSMMDP00005001184.1"/>
    <property type="gene ID" value="ENSMMDG00005000681.1"/>
</dbReference>
<dbReference type="AlphaFoldDB" id="A0A667WL27"/>
<evidence type="ECO:0000313" key="1">
    <source>
        <dbReference type="Ensembl" id="ENSMMDP00005001184.1"/>
    </source>
</evidence>
<name>A0A667WL27_9TELE</name>
<proteinExistence type="predicted"/>
<accession>A0A667WL27</accession>
<sequence>MLSLLVHLKYKAEMVLTVLSPFLGAEAFLGKRMSLERYSFKRCTLACRDSVDLLRRRGSTEMPMVRYLTVGHLTCGLKGPATGRGAIRRALA</sequence>
<dbReference type="Proteomes" id="UP000472263">
    <property type="component" value="Chromosome 3"/>
</dbReference>
<evidence type="ECO:0000313" key="2">
    <source>
        <dbReference type="Proteomes" id="UP000472263"/>
    </source>
</evidence>
<reference evidence="1" key="3">
    <citation type="submission" date="2025-09" db="UniProtKB">
        <authorList>
            <consortium name="Ensembl"/>
        </authorList>
    </citation>
    <scope>IDENTIFICATION</scope>
</reference>
<organism evidence="1 2">
    <name type="scientific">Myripristis murdjan</name>
    <name type="common">pinecone soldierfish</name>
    <dbReference type="NCBI Taxonomy" id="586833"/>
    <lineage>
        <taxon>Eukaryota</taxon>
        <taxon>Metazoa</taxon>
        <taxon>Chordata</taxon>
        <taxon>Craniata</taxon>
        <taxon>Vertebrata</taxon>
        <taxon>Euteleostomi</taxon>
        <taxon>Actinopterygii</taxon>
        <taxon>Neopterygii</taxon>
        <taxon>Teleostei</taxon>
        <taxon>Neoteleostei</taxon>
        <taxon>Acanthomorphata</taxon>
        <taxon>Holocentriformes</taxon>
        <taxon>Holocentridae</taxon>
        <taxon>Myripristis</taxon>
    </lineage>
</organism>
<dbReference type="InParanoid" id="A0A667WL27"/>
<protein>
    <submittedName>
        <fullName evidence="1">Uncharacterized protein</fullName>
    </submittedName>
</protein>
<keyword evidence="2" id="KW-1185">Reference proteome</keyword>